<comment type="similarity">
    <text evidence="4">In the N-terminal section; belongs to the glycosyltransferase 51 family.</text>
</comment>
<evidence type="ECO:0000256" key="20">
    <source>
        <dbReference type="ARBA" id="ARBA00023251"/>
    </source>
</evidence>
<evidence type="ECO:0000256" key="13">
    <source>
        <dbReference type="ARBA" id="ARBA00022692"/>
    </source>
</evidence>
<dbReference type="InterPro" id="IPR036950">
    <property type="entry name" value="PBP_transglycosylase"/>
</dbReference>
<dbReference type="SMART" id="SM00316">
    <property type="entry name" value="S1"/>
    <property type="match status" value="1"/>
</dbReference>
<keyword evidence="18 27" id="KW-1133">Transmembrane helix</keyword>
<comment type="catalytic activity">
    <reaction evidence="25">
        <text>[GlcNAc-(1-&gt;4)-Mur2Ac(oyl-L-Ala-gamma-D-Glu-L-Lys-D-Ala-D-Ala)](n)-di-trans,octa-cis-undecaprenyl diphosphate + beta-D-GlcNAc-(1-&gt;4)-Mur2Ac(oyl-L-Ala-gamma-D-Glu-L-Lys-D-Ala-D-Ala)-di-trans,octa-cis-undecaprenyl diphosphate = [GlcNAc-(1-&gt;4)-Mur2Ac(oyl-L-Ala-gamma-D-Glu-L-Lys-D-Ala-D-Ala)](n+1)-di-trans,octa-cis-undecaprenyl diphosphate + di-trans,octa-cis-undecaprenyl diphosphate + H(+)</text>
        <dbReference type="Rhea" id="RHEA:23708"/>
        <dbReference type="Rhea" id="RHEA-COMP:9602"/>
        <dbReference type="Rhea" id="RHEA-COMP:9603"/>
        <dbReference type="ChEBI" id="CHEBI:15378"/>
        <dbReference type="ChEBI" id="CHEBI:58405"/>
        <dbReference type="ChEBI" id="CHEBI:60033"/>
        <dbReference type="ChEBI" id="CHEBI:78435"/>
        <dbReference type="EC" id="2.4.99.28"/>
    </reaction>
</comment>
<dbReference type="PANTHER" id="PTHR32282">
    <property type="entry name" value="BINDING PROTEIN TRANSPEPTIDASE, PUTATIVE-RELATED"/>
    <property type="match status" value="1"/>
</dbReference>
<gene>
    <name evidence="29" type="ORF">GEAMG1_0517</name>
</gene>
<dbReference type="Pfam" id="PF17092">
    <property type="entry name" value="PCB_OB"/>
    <property type="match status" value="1"/>
</dbReference>
<comment type="subcellular location">
    <subcellularLocation>
        <location evidence="1">Cell inner membrane</location>
        <topology evidence="1">Single-pass type II membrane protein</topology>
    </subcellularLocation>
</comment>
<reference evidence="29 30" key="1">
    <citation type="submission" date="2022-03" db="EMBL/GenBank/DDBJ databases">
        <authorList>
            <person name="Koch H."/>
        </authorList>
    </citation>
    <scope>NUCLEOTIDE SEQUENCE [LARGE SCALE GENOMIC DNA]</scope>
    <source>
        <strain evidence="29 30">G1</strain>
    </source>
</reference>
<dbReference type="GO" id="GO:0016757">
    <property type="term" value="F:glycosyltransferase activity"/>
    <property type="evidence" value="ECO:0007669"/>
    <property type="project" value="UniProtKB-KW"/>
</dbReference>
<dbReference type="PANTHER" id="PTHR32282:SF27">
    <property type="entry name" value="PENICILLIN-BINDING PROTEIN 1A"/>
    <property type="match status" value="1"/>
</dbReference>
<evidence type="ECO:0000256" key="7">
    <source>
        <dbReference type="ARBA" id="ARBA00022475"/>
    </source>
</evidence>
<evidence type="ECO:0000259" key="28">
    <source>
        <dbReference type="SMART" id="SM00316"/>
    </source>
</evidence>
<proteinExistence type="inferred from homology"/>
<evidence type="ECO:0000256" key="19">
    <source>
        <dbReference type="ARBA" id="ARBA00023136"/>
    </source>
</evidence>
<evidence type="ECO:0000256" key="4">
    <source>
        <dbReference type="ARBA" id="ARBA00007739"/>
    </source>
</evidence>
<dbReference type="Pfam" id="PF00912">
    <property type="entry name" value="Transgly"/>
    <property type="match status" value="1"/>
</dbReference>
<evidence type="ECO:0000256" key="24">
    <source>
        <dbReference type="ARBA" id="ARBA00044770"/>
    </source>
</evidence>
<dbReference type="SUPFAM" id="SSF56601">
    <property type="entry name" value="beta-lactamase/transpeptidase-like"/>
    <property type="match status" value="1"/>
</dbReference>
<dbReference type="InterPro" id="IPR031376">
    <property type="entry name" value="PCB_OB"/>
</dbReference>
<keyword evidence="20" id="KW-0046">Antibiotic resistance</keyword>
<keyword evidence="15" id="KW-0133">Cell shape</keyword>
<keyword evidence="14 29" id="KW-0378">Hydrolase</keyword>
<comment type="catalytic activity">
    <reaction evidence="23">
        <text>Preferential cleavage: (Ac)2-L-Lys-D-Ala-|-D-Ala. Also transpeptidation of peptidyl-alanyl moieties that are N-acyl substituents of D-alanine.</text>
        <dbReference type="EC" id="3.4.16.4"/>
    </reaction>
</comment>
<dbReference type="EMBL" id="OW150024">
    <property type="protein sequence ID" value="CAH2030339.1"/>
    <property type="molecule type" value="Genomic_DNA"/>
</dbReference>
<evidence type="ECO:0000256" key="12">
    <source>
        <dbReference type="ARBA" id="ARBA00022679"/>
    </source>
</evidence>
<evidence type="ECO:0000256" key="25">
    <source>
        <dbReference type="ARBA" id="ARBA00049902"/>
    </source>
</evidence>
<keyword evidence="21" id="KW-0511">Multifunctional enzyme</keyword>
<evidence type="ECO:0000256" key="6">
    <source>
        <dbReference type="ARBA" id="ARBA00018638"/>
    </source>
</evidence>
<evidence type="ECO:0000256" key="26">
    <source>
        <dbReference type="SAM" id="MobiDB-lite"/>
    </source>
</evidence>
<protein>
    <recommendedName>
        <fullName evidence="6">Penicillin-binding protein 1A</fullName>
        <ecNumber evidence="24">2.4.99.28</ecNumber>
        <ecNumber evidence="5">3.4.16.4</ecNumber>
    </recommendedName>
</protein>
<dbReference type="SUPFAM" id="SSF53955">
    <property type="entry name" value="Lysozyme-like"/>
    <property type="match status" value="1"/>
</dbReference>
<keyword evidence="16" id="KW-0735">Signal-anchor</keyword>
<evidence type="ECO:0000256" key="8">
    <source>
        <dbReference type="ARBA" id="ARBA00022519"/>
    </source>
</evidence>
<keyword evidence="19 27" id="KW-0472">Membrane</keyword>
<accession>A0ABM9D533</accession>
<evidence type="ECO:0000313" key="30">
    <source>
        <dbReference type="Proteomes" id="UP001295463"/>
    </source>
</evidence>
<dbReference type="InterPro" id="IPR001460">
    <property type="entry name" value="PCN-bd_Tpept"/>
</dbReference>
<evidence type="ECO:0000256" key="15">
    <source>
        <dbReference type="ARBA" id="ARBA00022960"/>
    </source>
</evidence>
<keyword evidence="9" id="KW-0121">Carboxypeptidase</keyword>
<dbReference type="InterPro" id="IPR023346">
    <property type="entry name" value="Lysozyme-like_dom_sf"/>
</dbReference>
<organism evidence="29 30">
    <name type="scientific">Trichlorobacter ammonificans</name>
    <dbReference type="NCBI Taxonomy" id="2916410"/>
    <lineage>
        <taxon>Bacteria</taxon>
        <taxon>Pseudomonadati</taxon>
        <taxon>Thermodesulfobacteriota</taxon>
        <taxon>Desulfuromonadia</taxon>
        <taxon>Geobacterales</taxon>
        <taxon>Geobacteraceae</taxon>
        <taxon>Trichlorobacter</taxon>
    </lineage>
</organism>
<dbReference type="Pfam" id="PF00905">
    <property type="entry name" value="Transpeptidase"/>
    <property type="match status" value="1"/>
</dbReference>
<evidence type="ECO:0000256" key="27">
    <source>
        <dbReference type="SAM" id="Phobius"/>
    </source>
</evidence>
<dbReference type="Proteomes" id="UP001295463">
    <property type="component" value="Chromosome"/>
</dbReference>
<dbReference type="InterPro" id="IPR012340">
    <property type="entry name" value="NA-bd_OB-fold"/>
</dbReference>
<sequence length="814" mass="88539">MSHEQKTARRIPHQRRGFFSTLLLIVVTLVVVTLLGIGGYVAFLMAKLPKVDRLADYKPPVVSQVYGDDGTLVGEFYLERRIVVPVNRMPRKLIQAFVAAEDANFYSHKGIDYIGIVRAAFKNLITMRKKEGASTITQQVTKTMLLTPEKKLSRKIKEAILAKRMEERLTKDEILYLYLNQIYLGAGAYGVEAAAETYFGKSVDQLSLAEMAILAGLPKAPNAYSPIKNLARAKERQNYVLERMVAEGYITQAEAEHARKTPLTILPGRRAMNDQVAYFLEQMRIYLESRYGEDQLYKGGLKIYTTMNAAMQRAAYESVRAGLKAVDKRQGFRGALKYLKQEEVEGYCNKVEEGIDSAALKQGDTYTGVIVGINPSKGEALVRVGDRTGLLARKGMAWAGRLNLLNNYGKPDKPSKALPLGAVVEVQVVTPDVNRQGAVFELDQTPEVQGALVSIDPTTGGIKAMIGGYDFRKSQFNRAVQAKRNAGSAFKPIIYAAALEKGFTAATVIEDSEVEYPAGLGKTWKPRNYDNTYRGPVTMREALTQSINVVSVKILERIGVDYAVEFAKRLGFTSKIEPNLSLALGAASVSPLELTSAYTAFANKGVYLRPFSIVKVTDNAGTILEQRPAQVVPPPPPAVPTEAVDGQQPAVPAPPKQPALPSDGAPLVPPPSQATTPEVAYLITNLMESVVQSGTGHRAAAIKRPVAGKTGTTNEMKDAWFIGYVPQLVTGVWVGFDNQERSLGSGGSGGLAAAPIWADFMMKAVAGMPVQAFETPESVSMVRVNARSGKLARGSEGVQESFIKGTEPTAYEGE</sequence>
<feature type="domain" description="S1 motif" evidence="28">
    <location>
        <begin position="361"/>
        <end position="443"/>
    </location>
</feature>
<dbReference type="InterPro" id="IPR050396">
    <property type="entry name" value="Glycosyltr_51/Transpeptidase"/>
</dbReference>
<evidence type="ECO:0000256" key="14">
    <source>
        <dbReference type="ARBA" id="ARBA00022801"/>
    </source>
</evidence>
<keyword evidence="11 29" id="KW-0328">Glycosyltransferase</keyword>
<evidence type="ECO:0000256" key="18">
    <source>
        <dbReference type="ARBA" id="ARBA00022989"/>
    </source>
</evidence>
<comment type="pathway">
    <text evidence="2">Cell wall biogenesis; peptidoglycan biosynthesis.</text>
</comment>
<dbReference type="EC" id="3.4.16.4" evidence="5"/>
<keyword evidence="7" id="KW-1003">Cell membrane</keyword>
<dbReference type="InterPro" id="IPR001264">
    <property type="entry name" value="Glyco_trans_51"/>
</dbReference>
<evidence type="ECO:0000256" key="2">
    <source>
        <dbReference type="ARBA" id="ARBA00004752"/>
    </source>
</evidence>
<dbReference type="Gene3D" id="1.10.3810.10">
    <property type="entry name" value="Biosynthetic peptidoglycan transglycosylase-like"/>
    <property type="match status" value="1"/>
</dbReference>
<keyword evidence="10" id="KW-0645">Protease</keyword>
<evidence type="ECO:0000256" key="1">
    <source>
        <dbReference type="ARBA" id="ARBA00004249"/>
    </source>
</evidence>
<dbReference type="EC" id="2.4.99.28" evidence="24"/>
<evidence type="ECO:0000256" key="23">
    <source>
        <dbReference type="ARBA" id="ARBA00034000"/>
    </source>
</evidence>
<dbReference type="GO" id="GO:0016787">
    <property type="term" value="F:hydrolase activity"/>
    <property type="evidence" value="ECO:0007669"/>
    <property type="project" value="UniProtKB-KW"/>
</dbReference>
<feature type="region of interest" description="Disordered" evidence="26">
    <location>
        <begin position="628"/>
        <end position="673"/>
    </location>
</feature>
<keyword evidence="8" id="KW-0997">Cell inner membrane</keyword>
<evidence type="ECO:0000256" key="16">
    <source>
        <dbReference type="ARBA" id="ARBA00022968"/>
    </source>
</evidence>
<evidence type="ECO:0000256" key="10">
    <source>
        <dbReference type="ARBA" id="ARBA00022670"/>
    </source>
</evidence>
<evidence type="ECO:0000313" key="29">
    <source>
        <dbReference type="EMBL" id="CAH2030339.1"/>
    </source>
</evidence>
<evidence type="ECO:0000256" key="3">
    <source>
        <dbReference type="ARBA" id="ARBA00007090"/>
    </source>
</evidence>
<evidence type="ECO:0000256" key="21">
    <source>
        <dbReference type="ARBA" id="ARBA00023268"/>
    </source>
</evidence>
<evidence type="ECO:0000256" key="17">
    <source>
        <dbReference type="ARBA" id="ARBA00022984"/>
    </source>
</evidence>
<dbReference type="SUPFAM" id="SSF50249">
    <property type="entry name" value="Nucleic acid-binding proteins"/>
    <property type="match status" value="1"/>
</dbReference>
<evidence type="ECO:0000256" key="11">
    <source>
        <dbReference type="ARBA" id="ARBA00022676"/>
    </source>
</evidence>
<feature type="transmembrane region" description="Helical" evidence="27">
    <location>
        <begin position="21"/>
        <end position="46"/>
    </location>
</feature>
<dbReference type="InterPro" id="IPR012338">
    <property type="entry name" value="Beta-lactam/transpept-like"/>
</dbReference>
<evidence type="ECO:0000256" key="22">
    <source>
        <dbReference type="ARBA" id="ARBA00023316"/>
    </source>
</evidence>
<dbReference type="RefSeq" id="WP_305731282.1">
    <property type="nucleotide sequence ID" value="NZ_OW150024.1"/>
</dbReference>
<keyword evidence="13 27" id="KW-0812">Transmembrane</keyword>
<name>A0ABM9D533_9BACT</name>
<evidence type="ECO:0000256" key="5">
    <source>
        <dbReference type="ARBA" id="ARBA00012448"/>
    </source>
</evidence>
<dbReference type="InterPro" id="IPR003029">
    <property type="entry name" value="S1_domain"/>
</dbReference>
<comment type="similarity">
    <text evidence="3">In the C-terminal section; belongs to the transpeptidase family.</text>
</comment>
<keyword evidence="30" id="KW-1185">Reference proteome</keyword>
<keyword evidence="12 29" id="KW-0808">Transferase</keyword>
<keyword evidence="17" id="KW-0573">Peptidoglycan synthesis</keyword>
<dbReference type="Gene3D" id="3.40.710.10">
    <property type="entry name" value="DD-peptidase/beta-lactamase superfamily"/>
    <property type="match status" value="2"/>
</dbReference>
<evidence type="ECO:0000256" key="9">
    <source>
        <dbReference type="ARBA" id="ARBA00022645"/>
    </source>
</evidence>
<dbReference type="NCBIfam" id="TIGR02074">
    <property type="entry name" value="PBP_1a_fam"/>
    <property type="match status" value="1"/>
</dbReference>
<keyword evidence="22" id="KW-0961">Cell wall biogenesis/degradation</keyword>